<keyword evidence="3" id="KW-0443">Lipid metabolism</keyword>
<evidence type="ECO:0000256" key="2">
    <source>
        <dbReference type="ARBA" id="ARBA00022801"/>
    </source>
</evidence>
<dbReference type="InterPro" id="IPR051496">
    <property type="entry name" value="H-rev107_PLA/AT"/>
</dbReference>
<evidence type="ECO:0000313" key="6">
    <source>
        <dbReference type="Proteomes" id="UP000018949"/>
    </source>
</evidence>
<dbReference type="Pfam" id="PF04970">
    <property type="entry name" value="LRAT"/>
    <property type="match status" value="1"/>
</dbReference>
<comment type="caution">
    <text evidence="5">The sequence shown here is derived from an EMBL/GenBank/DDBJ whole genome shotgun (WGS) entry which is preliminary data.</text>
</comment>
<reference evidence="5 6" key="1">
    <citation type="submission" date="2013-12" db="EMBL/GenBank/DDBJ databases">
        <title>NBRP : Genome information of microbial organism related human and environment.</title>
        <authorList>
            <person name="Hattori M."/>
            <person name="Oshima K."/>
            <person name="Inaba H."/>
            <person name="Suda W."/>
            <person name="Sakamoto M."/>
            <person name="Iino T."/>
            <person name="Kitahara M."/>
            <person name="Oshida Y."/>
            <person name="Iida T."/>
            <person name="Kudo T."/>
            <person name="Itoh T."/>
            <person name="Ahmed I."/>
            <person name="Ohkuma M."/>
        </authorList>
    </citation>
    <scope>NUCLEOTIDE SEQUENCE [LARGE SCALE GENOMIC DNA]</scope>
    <source>
        <strain evidence="5 6">JCM 21738</strain>
    </source>
</reference>
<accession>W4RLV9</accession>
<dbReference type="Proteomes" id="UP000018949">
    <property type="component" value="Unassembled WGS sequence"/>
</dbReference>
<dbReference type="GO" id="GO:0016410">
    <property type="term" value="F:N-acyltransferase activity"/>
    <property type="evidence" value="ECO:0007669"/>
    <property type="project" value="TreeGrafter"/>
</dbReference>
<dbReference type="GO" id="GO:0008970">
    <property type="term" value="F:phospholipase A1 activity"/>
    <property type="evidence" value="ECO:0007669"/>
    <property type="project" value="TreeGrafter"/>
</dbReference>
<dbReference type="PROSITE" id="PS51934">
    <property type="entry name" value="LRAT"/>
    <property type="match status" value="1"/>
</dbReference>
<dbReference type="InterPro" id="IPR007053">
    <property type="entry name" value="LRAT_dom"/>
</dbReference>
<dbReference type="AlphaFoldDB" id="W4RLV9"/>
<dbReference type="EMBL" id="BAUW01000017">
    <property type="protein sequence ID" value="GAE45112.1"/>
    <property type="molecule type" value="Genomic_DNA"/>
</dbReference>
<protein>
    <submittedName>
        <fullName evidence="5">Phage shock protein A</fullName>
    </submittedName>
</protein>
<evidence type="ECO:0000256" key="3">
    <source>
        <dbReference type="ARBA" id="ARBA00023098"/>
    </source>
</evidence>
<sequence>MEFFKNVKWFLEEMHEANKELVSGVKEVGKEFRTDMKDLIKEHNPTMGKVVEGADRLAQTVGNVVKSGPKPPTTFPDMAKVLRDMKELRSESDLEYADHLSVTGGIRIPGYSHHAIYLGDNQVIHYQDGEVRVDSLESFRRGGELRVINSVRTHSKESVITRAYSRIGEANYNLIFNNCEHFVNWCRSGSRTTHGI</sequence>
<evidence type="ECO:0000259" key="4">
    <source>
        <dbReference type="PROSITE" id="PS51934"/>
    </source>
</evidence>
<feature type="domain" description="LRAT" evidence="4">
    <location>
        <begin position="103"/>
        <end position="195"/>
    </location>
</feature>
<name>W4RLV9_9BACI</name>
<keyword evidence="2" id="KW-0378">Hydrolase</keyword>
<gene>
    <name evidence="5" type="ORF">JCM21738_1883</name>
</gene>
<organism evidence="5 6">
    <name type="scientific">Mesobacillus boroniphilus JCM 21738</name>
    <dbReference type="NCBI Taxonomy" id="1294265"/>
    <lineage>
        <taxon>Bacteria</taxon>
        <taxon>Bacillati</taxon>
        <taxon>Bacillota</taxon>
        <taxon>Bacilli</taxon>
        <taxon>Bacillales</taxon>
        <taxon>Bacillaceae</taxon>
        <taxon>Mesobacillus</taxon>
    </lineage>
</organism>
<dbReference type="GO" id="GO:0070292">
    <property type="term" value="P:N-acylphosphatidylethanolamine metabolic process"/>
    <property type="evidence" value="ECO:0007669"/>
    <property type="project" value="TreeGrafter"/>
</dbReference>
<dbReference type="eggNOG" id="COG1842">
    <property type="taxonomic scope" value="Bacteria"/>
</dbReference>
<evidence type="ECO:0000313" key="5">
    <source>
        <dbReference type="EMBL" id="GAE45112.1"/>
    </source>
</evidence>
<proteinExistence type="predicted"/>
<dbReference type="PANTHER" id="PTHR13943:SF77">
    <property type="entry name" value="LRAT DOMAIN-CONTAINING PROTEIN"/>
    <property type="match status" value="1"/>
</dbReference>
<dbReference type="PANTHER" id="PTHR13943">
    <property type="entry name" value="HRAS-LIKE SUPPRESSOR - RELATED"/>
    <property type="match status" value="1"/>
</dbReference>
<keyword evidence="6" id="KW-1185">Reference proteome</keyword>
<dbReference type="RefSeq" id="WP_023615223.1">
    <property type="nucleotide sequence ID" value="NZ_BAUW01000017.1"/>
</dbReference>
<dbReference type="GO" id="GO:0005737">
    <property type="term" value="C:cytoplasm"/>
    <property type="evidence" value="ECO:0007669"/>
    <property type="project" value="TreeGrafter"/>
</dbReference>
<dbReference type="Gene3D" id="3.90.1720.10">
    <property type="entry name" value="endopeptidase domain like (from Nostoc punctiforme)"/>
    <property type="match status" value="1"/>
</dbReference>
<dbReference type="GO" id="GO:0004623">
    <property type="term" value="F:phospholipase A2 activity"/>
    <property type="evidence" value="ECO:0007669"/>
    <property type="project" value="TreeGrafter"/>
</dbReference>
<keyword evidence="1" id="KW-0808">Transferase</keyword>
<evidence type="ECO:0000256" key="1">
    <source>
        <dbReference type="ARBA" id="ARBA00022679"/>
    </source>
</evidence>